<dbReference type="InterPro" id="IPR004360">
    <property type="entry name" value="Glyas_Fos-R_dOase_dom"/>
</dbReference>
<evidence type="ECO:0000256" key="12">
    <source>
        <dbReference type="PIRSR" id="PIRSR604361-3"/>
    </source>
</evidence>
<dbReference type="AlphaFoldDB" id="A0A1S3ICK1"/>
<keyword evidence="14" id="KW-1185">Reference proteome</keyword>
<comment type="pathway">
    <text evidence="1">Secondary metabolite metabolism; methylglyoxal degradation; (R)-lactate from methylglyoxal: step 1/2.</text>
</comment>
<evidence type="ECO:0000256" key="9">
    <source>
        <dbReference type="ARBA" id="ARBA00032460"/>
    </source>
</evidence>
<evidence type="ECO:0000256" key="3">
    <source>
        <dbReference type="ARBA" id="ARBA00012081"/>
    </source>
</evidence>
<dbReference type="CDD" id="cd07233">
    <property type="entry name" value="GlxI_Zn"/>
    <property type="match status" value="1"/>
</dbReference>
<evidence type="ECO:0000256" key="2">
    <source>
        <dbReference type="ARBA" id="ARBA00010363"/>
    </source>
</evidence>
<evidence type="ECO:0000256" key="11">
    <source>
        <dbReference type="PIRSR" id="PIRSR604361-1"/>
    </source>
</evidence>
<evidence type="ECO:0000313" key="15">
    <source>
        <dbReference type="RefSeq" id="XP_013395898.1"/>
    </source>
</evidence>
<feature type="active site" description="Proton donor/acceptor" evidence="11">
    <location>
        <position position="169"/>
    </location>
</feature>
<evidence type="ECO:0000256" key="4">
    <source>
        <dbReference type="ARBA" id="ARBA00022723"/>
    </source>
</evidence>
<feature type="binding site" evidence="12">
    <location>
        <position position="169"/>
    </location>
    <ligand>
        <name>Zn(2+)</name>
        <dbReference type="ChEBI" id="CHEBI:29105"/>
        <note>ligand shared between dimeric partners</note>
    </ligand>
</feature>
<evidence type="ECO:0000313" key="14">
    <source>
        <dbReference type="Proteomes" id="UP000085678"/>
    </source>
</evidence>
<dbReference type="PROSITE" id="PS00934">
    <property type="entry name" value="GLYOXALASE_I_1"/>
    <property type="match status" value="1"/>
</dbReference>
<accession>A0A1S3ICK1</accession>
<gene>
    <name evidence="15" type="primary">LOC106162966</name>
</gene>
<evidence type="ECO:0000256" key="7">
    <source>
        <dbReference type="ARBA" id="ARBA00030291"/>
    </source>
</evidence>
<dbReference type="PANTHER" id="PTHR10374:SF30">
    <property type="entry name" value="LACTOYLGLUTATHIONE LYASE"/>
    <property type="match status" value="1"/>
</dbReference>
<comment type="similarity">
    <text evidence="2">Belongs to the glyoxalase I family.</text>
</comment>
<dbReference type="SUPFAM" id="SSF54593">
    <property type="entry name" value="Glyoxalase/Bleomycin resistance protein/Dihydroxybiphenyl dioxygenase"/>
    <property type="match status" value="1"/>
</dbReference>
<feature type="domain" description="VOC" evidence="13">
    <location>
        <begin position="26"/>
        <end position="173"/>
    </location>
</feature>
<feature type="binding site" evidence="12">
    <location>
        <position position="126"/>
    </location>
    <ligand>
        <name>Zn(2+)</name>
        <dbReference type="ChEBI" id="CHEBI:29105"/>
        <note>ligand shared between dimeric partners</note>
    </ligand>
</feature>
<evidence type="ECO:0000259" key="13">
    <source>
        <dbReference type="PROSITE" id="PS51819"/>
    </source>
</evidence>
<dbReference type="InterPro" id="IPR004361">
    <property type="entry name" value="Glyoxalase_1"/>
</dbReference>
<keyword evidence="5 12" id="KW-0862">Zinc</keyword>
<evidence type="ECO:0000256" key="6">
    <source>
        <dbReference type="ARBA" id="ARBA00023239"/>
    </source>
</evidence>
<reference evidence="15" key="1">
    <citation type="submission" date="2025-08" db="UniProtKB">
        <authorList>
            <consortium name="RefSeq"/>
        </authorList>
    </citation>
    <scope>IDENTIFICATION</scope>
    <source>
        <tissue evidence="15">Gonads</tissue>
    </source>
</reference>
<evidence type="ECO:0000256" key="1">
    <source>
        <dbReference type="ARBA" id="ARBA00005008"/>
    </source>
</evidence>
<comment type="cofactor">
    <cofactor evidence="12">
        <name>Zn(2+)</name>
        <dbReference type="ChEBI" id="CHEBI:29105"/>
    </cofactor>
    <text evidence="12">Binds 1 zinc ion per subunit. In the homodimer, two zinc ions are bound between subunits.</text>
</comment>
<dbReference type="InterPro" id="IPR029068">
    <property type="entry name" value="Glyas_Bleomycin-R_OHBP_Dase"/>
</dbReference>
<dbReference type="OrthoDB" id="16820at2759"/>
<evidence type="ECO:0000256" key="8">
    <source>
        <dbReference type="ARBA" id="ARBA00030892"/>
    </source>
</evidence>
<dbReference type="RefSeq" id="XP_013395898.1">
    <property type="nucleotide sequence ID" value="XM_013540444.2"/>
</dbReference>
<proteinExistence type="inferred from homology"/>
<feature type="binding site" evidence="12">
    <location>
        <position position="99"/>
    </location>
    <ligand>
        <name>Zn(2+)</name>
        <dbReference type="ChEBI" id="CHEBI:29105"/>
        <note>ligand shared between dimeric partners</note>
    </ligand>
</feature>
<protein>
    <recommendedName>
        <fullName evidence="3">lactoylglutathione lyase</fullName>
        <ecNumber evidence="3">4.4.1.5</ecNumber>
    </recommendedName>
    <alternativeName>
        <fullName evidence="8">Aldoketomutase</fullName>
    </alternativeName>
    <alternativeName>
        <fullName evidence="7">Ketone-aldehyde mutase</fullName>
    </alternativeName>
    <alternativeName>
        <fullName evidence="9">Methylglyoxalase</fullName>
    </alternativeName>
    <alternativeName>
        <fullName evidence="10">S-D-lactoylglutathione methylglyoxal lyase</fullName>
    </alternativeName>
</protein>
<dbReference type="Pfam" id="PF00903">
    <property type="entry name" value="Glyoxalase"/>
    <property type="match status" value="1"/>
</dbReference>
<dbReference type="PROSITE" id="PS51819">
    <property type="entry name" value="VOC"/>
    <property type="match status" value="1"/>
</dbReference>
<dbReference type="Proteomes" id="UP000085678">
    <property type="component" value="Unplaced"/>
</dbReference>
<dbReference type="NCBIfam" id="TIGR00068">
    <property type="entry name" value="glyox_I"/>
    <property type="match status" value="1"/>
</dbReference>
<dbReference type="InterPro" id="IPR037523">
    <property type="entry name" value="VOC_core"/>
</dbReference>
<dbReference type="PANTHER" id="PTHR10374">
    <property type="entry name" value="LACTOYLGLUTATHIONE LYASE GLYOXALASE I"/>
    <property type="match status" value="1"/>
</dbReference>
<dbReference type="GO" id="GO:0046872">
    <property type="term" value="F:metal ion binding"/>
    <property type="evidence" value="ECO:0007669"/>
    <property type="project" value="UniProtKB-KW"/>
</dbReference>
<evidence type="ECO:0000256" key="5">
    <source>
        <dbReference type="ARBA" id="ARBA00022833"/>
    </source>
</evidence>
<keyword evidence="6" id="KW-0456">Lyase</keyword>
<organism evidence="14 15">
    <name type="scientific">Lingula anatina</name>
    <name type="common">Brachiopod</name>
    <name type="synonym">Lingula unguis</name>
    <dbReference type="NCBI Taxonomy" id="7574"/>
    <lineage>
        <taxon>Eukaryota</taxon>
        <taxon>Metazoa</taxon>
        <taxon>Spiralia</taxon>
        <taxon>Lophotrochozoa</taxon>
        <taxon>Brachiopoda</taxon>
        <taxon>Linguliformea</taxon>
        <taxon>Lingulata</taxon>
        <taxon>Lingulida</taxon>
        <taxon>Linguloidea</taxon>
        <taxon>Lingulidae</taxon>
        <taxon>Lingula</taxon>
    </lineage>
</organism>
<evidence type="ECO:0000256" key="10">
    <source>
        <dbReference type="ARBA" id="ARBA00033298"/>
    </source>
</evidence>
<dbReference type="GO" id="GO:0004462">
    <property type="term" value="F:lactoylglutathione lyase activity"/>
    <property type="evidence" value="ECO:0007669"/>
    <property type="project" value="UniProtKB-EC"/>
</dbReference>
<keyword evidence="4 12" id="KW-0479">Metal-binding</keyword>
<dbReference type="InterPro" id="IPR018146">
    <property type="entry name" value="Glyoxalase_1_CS"/>
</dbReference>
<dbReference type="EC" id="4.4.1.5" evidence="3"/>
<dbReference type="GeneID" id="106162966"/>
<dbReference type="Gene3D" id="3.10.180.10">
    <property type="entry name" value="2,3-Dihydroxybiphenyl 1,2-Dioxygenase, domain 1"/>
    <property type="match status" value="1"/>
</dbReference>
<name>A0A1S3ICK1_LINAN</name>
<sequence length="195" mass="22267">MDAKPIPFEEVERWVKPPPPETKTYSFHHTCYRIKDPRVTVDFYSRVLGMKLIATLPLENLKTTMYFMGYTEEGETVPSDFKERMEFLLHRKQHTPVIEFLHNWGTENMSDLKLHDGNKAPKGYSHICVAVQDADAEIKRVANLGVRVIKESGGQGYAFIEDPDGYWVEFLDGDRLGSPGDPNIDITEMKAAIGF</sequence>